<feature type="region of interest" description="Disordered" evidence="2">
    <location>
        <begin position="1"/>
        <end position="37"/>
    </location>
</feature>
<gene>
    <name evidence="3" type="ORF">ABEB36_015559</name>
</gene>
<keyword evidence="1" id="KW-0175">Coiled coil</keyword>
<comment type="caution">
    <text evidence="3">The sequence shown here is derived from an EMBL/GenBank/DDBJ whole genome shotgun (WGS) entry which is preliminary data.</text>
</comment>
<protein>
    <submittedName>
        <fullName evidence="3">Uncharacterized protein</fullName>
    </submittedName>
</protein>
<dbReference type="Proteomes" id="UP001566132">
    <property type="component" value="Unassembled WGS sequence"/>
</dbReference>
<proteinExistence type="predicted"/>
<accession>A0ABD1E257</accession>
<keyword evidence="4" id="KW-1185">Reference proteome</keyword>
<evidence type="ECO:0000313" key="3">
    <source>
        <dbReference type="EMBL" id="KAL1487804.1"/>
    </source>
</evidence>
<name>A0ABD1E257_HYPHA</name>
<evidence type="ECO:0000256" key="2">
    <source>
        <dbReference type="SAM" id="MobiDB-lite"/>
    </source>
</evidence>
<organism evidence="3 4">
    <name type="scientific">Hypothenemus hampei</name>
    <name type="common">Coffee berry borer</name>
    <dbReference type="NCBI Taxonomy" id="57062"/>
    <lineage>
        <taxon>Eukaryota</taxon>
        <taxon>Metazoa</taxon>
        <taxon>Ecdysozoa</taxon>
        <taxon>Arthropoda</taxon>
        <taxon>Hexapoda</taxon>
        <taxon>Insecta</taxon>
        <taxon>Pterygota</taxon>
        <taxon>Neoptera</taxon>
        <taxon>Endopterygota</taxon>
        <taxon>Coleoptera</taxon>
        <taxon>Polyphaga</taxon>
        <taxon>Cucujiformia</taxon>
        <taxon>Curculionidae</taxon>
        <taxon>Scolytinae</taxon>
        <taxon>Hypothenemus</taxon>
    </lineage>
</organism>
<dbReference type="AlphaFoldDB" id="A0ABD1E257"/>
<dbReference type="EMBL" id="JBDJPC010000018">
    <property type="protein sequence ID" value="KAL1487804.1"/>
    <property type="molecule type" value="Genomic_DNA"/>
</dbReference>
<sequence>MSNNDKVVTDQGHLGKPRSGSDAGDKAGPARSRASYCGTKEATHQAFECTATGEVKEIDPTKRKSSLNRTPPETSRCKDIGKNSEVKNTIPSTVIQRARTSSLGELDNIKIDLTIEQPTKRKRTNIDSPDLNKDKIENSKSDLIKNINALMKHAAAMTKLVETNKNPKNEMKELANKMNNAYLELKKSEALNLKWEPSKEPIQKEDKTDEQNKNLEKINKKLTSMQTEIDKIKQENSELKKKMQKQKQLFQGEVTSLEEENIKLKNEIQQQKQLLSEKTNNPQTISNENKITKTYYQLKENITIEKFKSINSKEWDNKNFVNIKIKIGNPIYDEEHNVSVIIKEPDDPNLEKSIQKIYKDRFPEIKNVKEEFEILEQIIRTKSGVNRSIKKIIITKYNGSLEDAWNVLTKIRSEIEDTDNLILIKLIK</sequence>
<reference evidence="3 4" key="1">
    <citation type="submission" date="2024-05" db="EMBL/GenBank/DDBJ databases">
        <title>Genetic variation in Jamaican populations of the coffee berry borer (Hypothenemus hampei).</title>
        <authorList>
            <person name="Errbii M."/>
            <person name="Myrie A."/>
        </authorList>
    </citation>
    <scope>NUCLEOTIDE SEQUENCE [LARGE SCALE GENOMIC DNA]</scope>
    <source>
        <strain evidence="3">JA-Hopewell-2020-01-JO</strain>
        <tissue evidence="3">Whole body</tissue>
    </source>
</reference>
<evidence type="ECO:0000313" key="4">
    <source>
        <dbReference type="Proteomes" id="UP001566132"/>
    </source>
</evidence>
<feature type="region of interest" description="Disordered" evidence="2">
    <location>
        <begin position="53"/>
        <end position="80"/>
    </location>
</feature>
<feature type="coiled-coil region" evidence="1">
    <location>
        <begin position="168"/>
        <end position="281"/>
    </location>
</feature>
<evidence type="ECO:0000256" key="1">
    <source>
        <dbReference type="SAM" id="Coils"/>
    </source>
</evidence>